<dbReference type="InParanoid" id="A0A7C8MUC1"/>
<evidence type="ECO:0000256" key="10">
    <source>
        <dbReference type="ARBA" id="ARBA00022723"/>
    </source>
</evidence>
<dbReference type="CDD" id="cd07233">
    <property type="entry name" value="GlxI_Zn"/>
    <property type="match status" value="2"/>
</dbReference>
<feature type="active site" description="Proton donor/acceptor" evidence="20">
    <location>
        <position position="2002"/>
    </location>
</feature>
<evidence type="ECO:0000256" key="7">
    <source>
        <dbReference type="ARBA" id="ARBA00010730"/>
    </source>
</evidence>
<comment type="pathway">
    <text evidence="4 22">Secondary metabolite metabolism; methylglyoxal degradation; (R)-lactate from methylglyoxal: step 1/2.</text>
</comment>
<evidence type="ECO:0000256" key="18">
    <source>
        <dbReference type="ARBA" id="ARBA00023316"/>
    </source>
</evidence>
<dbReference type="SUPFAM" id="SSF46565">
    <property type="entry name" value="Chaperone J-domain"/>
    <property type="match status" value="1"/>
</dbReference>
<sequence length="2015" mass="222769">MDSSDELDSEPPSIDPYDVLGLARSATADHVKSAYRKLALKNHPDKVSEDQKQKAHETFQSIAFAYAILSDSTRRKRYDETGSTSESIVDSDGFSWSDYYREQFRDAISSDAIERFAAQYKGSDEERDDILIAYEEHEGNMDAIYENVMLSDVLRDDERFRKIIDDAIASNDISPFKAYVKESKKSRQARIKAARGEATEAEAYAEELGIRDKLFGDKKGKKKASSEDELAALIRRNQQGRASFLDNLEAKYSAAPAAGKKAKKRRVDENIDVFFHLNHPIRWVRIMGVVVAIDHYYGHRVYTIDDSTGQCVECTVATPNANNMKIHHGDSRHNKITKPSIIPAKSTTVTHVTDTKATNTISTVASPIDIDIGMVLDVKGSVKIFRGQKQIKIEKVTQVLSTNEEVHFWNRIRDFRRDSLDQPWVLKDREVRRCRKLQQTETPGNEEKKTRNTKRHAENPPSSAIIQVPPPAFDIKPNTTGFVVTSLETGGRASAIPLLTNSIPTPTSLLVPVEPMLKMPSEPTKPTNTASSNIFGSPIATTKPSSAFEERKDHPVPRLGIRGSGPYGTNKFYANFFLGNQNSPAYVHPYSLAWSKGQGSTSSWGISISHTEASQRVYGQTQPETGAAKYFLNPIGIQSLCLSALELGHNTTLTTDSLNSHSANVNLHVDPKAKPLITFPLVQGMGFVTAIYHGGTPVIETGVFFKTVTRSSKGPQPGITKYTFNLEDGKTWHVYGYSAKGDPLDLTVINNRAAKAGKPFNGIVQVAKDPGNAESVIDSASGAYPVGMVLSGTSSGAKGTYTFAFQKAGFSNIRLLMYALPHHYESFDSITAKATSTIKLQTTTKGMAKAVVADSWTMIEPNMPISMGFAPWDPTKGSRDTLSDSAIKTITPVALKELSQNVDQQSNQDSMYFSGKALAKFATICFTTNNLLKNPKLAQSGLTSLKAAFKRFTTNKQQFPLYYESAWGGLVSSASYKTGNNGADFGNTFYNDHHFHYGYFIYAAAVIGYLDPSWLSLENVDYINTMVRDISNPSTFDRYFPISRNFDWYHGHSWAHGLYETLDGKDQESSSEDAMAAYAVKMWGRTIKDANMEARGNLMLSVIARSLNQYYLYTAQNKVQPEKYIGNRVAGILFENKCDHTTYFGANIEYVQGIHMLPLLPSTKFTRPADFVKEEWATYFDKGRADKVEGGWKGILYGNLATIDPKTAWTFFTNKAFDPSWLDGGVSLTWYQAYSAATWGVLGHDHPRENGTPDENTPLVNENGRTLSIRDDNTKYHNSTWEFFFSSKSPVNILLFAVPIGIVAGKTHWDPIAVFVINFFAIIPLAAVLSFATEQISAELGEALGGLLNATFGNAVELIVSIIALRDRQIEVVKSSMIGSILSNLLLVMGMCFFFGGIVNMRDENNEGVEQEFASITAQTTASLMTLSAASIILPGALFMIVIKGQKDPKDGQDITLSLSRGTAIILLVIYVLYLWFQLRTHHNLFGNGSAGVEAGTAQVEGAEADQRQNGTANLDVVRNGQQSEEPEDETVMSPWSAAGVLVVTTILVSICADYLVESIDSLVERGGISRSFIGLILIPIVGNAAEHVTAVVVAIKNKMDLAMGVAIGSSIQIALFVTPFLVVLGWIMDRDMDLHFETFETVAFGLSVLVVIYTVQDGKSNYLEGAMLMSLYVIIAIAFFVTPSQYFDGNSTNLGGEVMSVPSSTLRVKDPKESVKFYEFLGLSLIKKLSFPEAKFDLYFLAYNGPSATSHGNSTFDREGVIELTHNYGTETDDNYTVNNGNKEPHRGFGHVCISVDYIQAACKRIEDAGYKFQKKLTDGRMKHIAFALDPDGYWVEIISQRLGSKGADDPEEAGATTDPSTYRMNHTMIRVKDVEKSLKFYQETLGMTLFRTHEAAAAGFNLYFLGYPGAEGVPENGFTAQKEGLLELTWNYGTEKDESFHYHNGNDQPQGFGHICVSVDNLDAACARFESLNANWKKRLTDGRMRNVAFLLDPDGYWVEIVQNERFAGKDNF</sequence>
<evidence type="ECO:0000256" key="3">
    <source>
        <dbReference type="ARBA" id="ARBA00004574"/>
    </source>
</evidence>
<evidence type="ECO:0000313" key="28">
    <source>
        <dbReference type="Proteomes" id="UP000481858"/>
    </source>
</evidence>
<keyword evidence="12" id="KW-0779">Telomere</keyword>
<dbReference type="InterPro" id="IPR040451">
    <property type="entry name" value="GH81_N"/>
</dbReference>
<keyword evidence="16" id="KW-0119">Carbohydrate metabolism</keyword>
<dbReference type="GO" id="GO:0015369">
    <property type="term" value="F:calcium:proton antiporter activity"/>
    <property type="evidence" value="ECO:0007669"/>
    <property type="project" value="InterPro"/>
</dbReference>
<comment type="similarity">
    <text evidence="7">Belongs to the glycosyl hydrolase 81 family.</text>
</comment>
<dbReference type="Gene3D" id="3.10.180.10">
    <property type="entry name" value="2,3-Dihydroxybiphenyl 1,2-Dioxygenase, domain 1"/>
    <property type="match status" value="2"/>
</dbReference>
<dbReference type="GO" id="GO:0052861">
    <property type="term" value="F:endo-1,3(4)-beta-glucanase activity"/>
    <property type="evidence" value="ECO:0007669"/>
    <property type="project" value="InterPro"/>
</dbReference>
<dbReference type="GO" id="GO:0009986">
    <property type="term" value="C:cell surface"/>
    <property type="evidence" value="ECO:0007669"/>
    <property type="project" value="TreeGrafter"/>
</dbReference>
<dbReference type="Proteomes" id="UP000481858">
    <property type="component" value="Unassembled WGS sequence"/>
</dbReference>
<evidence type="ECO:0000256" key="4">
    <source>
        <dbReference type="ARBA" id="ARBA00005008"/>
    </source>
</evidence>
<name>A0A7C8MUC1_9PEZI</name>
<dbReference type="InterPro" id="IPR029068">
    <property type="entry name" value="Glyas_Bleomycin-R_OHBP_Dase"/>
</dbReference>
<dbReference type="Gene3D" id="1.20.1420.30">
    <property type="entry name" value="NCX, central ion-binding region"/>
    <property type="match status" value="2"/>
</dbReference>
<evidence type="ECO:0000256" key="24">
    <source>
        <dbReference type="SAM" id="Phobius"/>
    </source>
</evidence>
<dbReference type="GO" id="GO:0000781">
    <property type="term" value="C:chromosome, telomeric region"/>
    <property type="evidence" value="ECO:0007669"/>
    <property type="project" value="UniProtKB-SubCell"/>
</dbReference>
<protein>
    <recommendedName>
        <fullName evidence="22">Lactoylglutathione lyase</fullName>
        <ecNumber evidence="22">4.4.1.5</ecNumber>
    </recommendedName>
    <alternativeName>
        <fullName evidence="22">Glyoxalase I</fullName>
    </alternativeName>
</protein>
<dbReference type="FunFam" id="1.10.287.110:FF:000110">
    <property type="entry name" value="DnaJ domain protein (AFU_orthologue AFUA_2G13210)"/>
    <property type="match status" value="1"/>
</dbReference>
<keyword evidence="15 22" id="KW-0456">Lyase</keyword>
<dbReference type="InterPro" id="IPR004360">
    <property type="entry name" value="Glyas_Fos-R_dOase_dom"/>
</dbReference>
<evidence type="ECO:0000256" key="11">
    <source>
        <dbReference type="ARBA" id="ARBA00022801"/>
    </source>
</evidence>
<feature type="region of interest" description="Disordered" evidence="23">
    <location>
        <begin position="521"/>
        <end position="561"/>
    </location>
</feature>
<dbReference type="PANTHER" id="PTHR31983">
    <property type="entry name" value="ENDO-1,3(4)-BETA-GLUCANASE 1"/>
    <property type="match status" value="1"/>
</dbReference>
<keyword evidence="19" id="KW-0624">Polysaccharide degradation</keyword>
<feature type="region of interest" description="Disordered" evidence="23">
    <location>
        <begin position="435"/>
        <end position="470"/>
    </location>
</feature>
<keyword evidence="9 24" id="KW-0812">Transmembrane</keyword>
<dbReference type="InterPro" id="IPR018253">
    <property type="entry name" value="DnaJ_domain_CS"/>
</dbReference>
<evidence type="ECO:0000256" key="22">
    <source>
        <dbReference type="RuleBase" id="RU361179"/>
    </source>
</evidence>
<evidence type="ECO:0000313" key="27">
    <source>
        <dbReference type="EMBL" id="KAF2969711.1"/>
    </source>
</evidence>
<dbReference type="Pfam" id="PF17652">
    <property type="entry name" value="Glyco_hydro81C"/>
    <property type="match status" value="1"/>
</dbReference>
<dbReference type="PROSITE" id="PS00636">
    <property type="entry name" value="DNAJ_1"/>
    <property type="match status" value="1"/>
</dbReference>
<dbReference type="Gene3D" id="1.10.287.110">
    <property type="entry name" value="DnaJ domain"/>
    <property type="match status" value="1"/>
</dbReference>
<dbReference type="InterPro" id="IPR036869">
    <property type="entry name" value="J_dom_sf"/>
</dbReference>
<organism evidence="27 28">
    <name type="scientific">Xylaria multiplex</name>
    <dbReference type="NCBI Taxonomy" id="323545"/>
    <lineage>
        <taxon>Eukaryota</taxon>
        <taxon>Fungi</taxon>
        <taxon>Dikarya</taxon>
        <taxon>Ascomycota</taxon>
        <taxon>Pezizomycotina</taxon>
        <taxon>Sordariomycetes</taxon>
        <taxon>Xylariomycetidae</taxon>
        <taxon>Xylariales</taxon>
        <taxon>Xylariaceae</taxon>
        <taxon>Xylaria</taxon>
    </lineage>
</organism>
<evidence type="ECO:0000256" key="17">
    <source>
        <dbReference type="ARBA" id="ARBA00023295"/>
    </source>
</evidence>
<dbReference type="GO" id="GO:0046872">
    <property type="term" value="F:metal ion binding"/>
    <property type="evidence" value="ECO:0007669"/>
    <property type="project" value="UniProtKB-UniRule"/>
</dbReference>
<keyword evidence="17" id="KW-0326">Glycosidase</keyword>
<dbReference type="PROSITE" id="PS00934">
    <property type="entry name" value="GLYOXALASE_I_1"/>
    <property type="match status" value="1"/>
</dbReference>
<evidence type="ECO:0000256" key="19">
    <source>
        <dbReference type="ARBA" id="ARBA00023326"/>
    </source>
</evidence>
<dbReference type="Pfam" id="PF01699">
    <property type="entry name" value="Na_Ca_ex"/>
    <property type="match status" value="2"/>
</dbReference>
<dbReference type="PROSITE" id="PS51819">
    <property type="entry name" value="VOC"/>
    <property type="match status" value="2"/>
</dbReference>
<evidence type="ECO:0000256" key="1">
    <source>
        <dbReference type="ARBA" id="ARBA00000382"/>
    </source>
</evidence>
<feature type="transmembrane region" description="Helical" evidence="24">
    <location>
        <begin position="1455"/>
        <end position="1477"/>
    </location>
</feature>
<dbReference type="FunFam" id="1.20.1420.30:FF:000011">
    <property type="entry name" value="Vacuolar calcium ion transporter"/>
    <property type="match status" value="1"/>
</dbReference>
<evidence type="ECO:0000259" key="25">
    <source>
        <dbReference type="PROSITE" id="PS50076"/>
    </source>
</evidence>
<keyword evidence="18" id="KW-0961">Cell wall biogenesis/degradation</keyword>
<feature type="transmembrane region" description="Helical" evidence="24">
    <location>
        <begin position="1640"/>
        <end position="1657"/>
    </location>
</feature>
<accession>A0A7C8MUC1</accession>
<dbReference type="Gene3D" id="1.10.287.1170">
    <property type="entry name" value="glycoside hydrolase family 81 endo-[beta] glucanase"/>
    <property type="match status" value="1"/>
</dbReference>
<dbReference type="InterPro" id="IPR005200">
    <property type="entry name" value="Endo-beta-glucanase"/>
</dbReference>
<feature type="domain" description="VOC" evidence="26">
    <location>
        <begin position="1701"/>
        <end position="1842"/>
    </location>
</feature>
<dbReference type="EC" id="4.4.1.5" evidence="22"/>
<dbReference type="InterPro" id="IPR004361">
    <property type="entry name" value="Glyoxalase_1"/>
</dbReference>
<dbReference type="Gene3D" id="2.70.98.30">
    <property type="entry name" value="Golgi alpha-mannosidase II, domain 4"/>
    <property type="match status" value="1"/>
</dbReference>
<dbReference type="GO" id="GO:0071555">
    <property type="term" value="P:cell wall organization"/>
    <property type="evidence" value="ECO:0007669"/>
    <property type="project" value="UniProtKB-KW"/>
</dbReference>
<feature type="transmembrane region" description="Helical" evidence="24">
    <location>
        <begin position="1377"/>
        <end position="1401"/>
    </location>
</feature>
<dbReference type="Pfam" id="PF00903">
    <property type="entry name" value="Glyoxalase"/>
    <property type="match status" value="2"/>
</dbReference>
<dbReference type="SMART" id="SM00271">
    <property type="entry name" value="DnaJ"/>
    <property type="match status" value="1"/>
</dbReference>
<dbReference type="GO" id="GO:0004462">
    <property type="term" value="F:lactoylglutathione lyase activity"/>
    <property type="evidence" value="ECO:0007669"/>
    <property type="project" value="UniProtKB-UniRule"/>
</dbReference>
<feature type="binding site" evidence="21">
    <location>
        <position position="1956"/>
    </location>
    <ligand>
        <name>Zn(2+)</name>
        <dbReference type="ChEBI" id="CHEBI:29105"/>
        <note>ligand shared between dimeric partners</note>
    </ligand>
</feature>
<evidence type="ECO:0000256" key="6">
    <source>
        <dbReference type="ARBA" id="ARBA00010363"/>
    </source>
</evidence>
<dbReference type="InterPro" id="IPR044880">
    <property type="entry name" value="NCX_ion-bd_dom_sf"/>
</dbReference>
<dbReference type="InterPro" id="IPR018856">
    <property type="entry name" value="Stn1_N"/>
</dbReference>
<feature type="domain" description="J" evidence="25">
    <location>
        <begin position="15"/>
        <end position="82"/>
    </location>
</feature>
<dbReference type="UniPathway" id="UPA00619">
    <property type="reaction ID" value="UER00675"/>
</dbReference>
<evidence type="ECO:0000256" key="8">
    <source>
        <dbReference type="ARBA" id="ARBA00022454"/>
    </source>
</evidence>
<keyword evidence="13 24" id="KW-1133">Transmembrane helix</keyword>
<dbReference type="SUPFAM" id="SSF54593">
    <property type="entry name" value="Glyoxalase/Bleomycin resistance protein/Dihydroxybiphenyl dioxygenase"/>
    <property type="match status" value="2"/>
</dbReference>
<feature type="binding site" evidence="21">
    <location>
        <position position="2002"/>
    </location>
    <ligand>
        <name>Zn(2+)</name>
        <dbReference type="ChEBI" id="CHEBI:29105"/>
        <note>ligand shared between dimeric partners</note>
    </ligand>
</feature>
<comment type="similarity">
    <text evidence="5">Belongs to the Ca(2+):cation antiporter (CaCA) (TC 2.A.19) family.</text>
</comment>
<dbReference type="PROSITE" id="PS52008">
    <property type="entry name" value="GH81"/>
    <property type="match status" value="1"/>
</dbReference>
<comment type="subcellular location">
    <subcellularLocation>
        <location evidence="3">Chromosome</location>
        <location evidence="3">Telomere</location>
    </subcellularLocation>
    <subcellularLocation>
        <location evidence="2">Membrane</location>
        <topology evidence="2">Multi-pass membrane protein</topology>
    </subcellularLocation>
</comment>
<dbReference type="PROSITE" id="PS00935">
    <property type="entry name" value="GLYOXALASE_I_2"/>
    <property type="match status" value="1"/>
</dbReference>
<evidence type="ECO:0000259" key="26">
    <source>
        <dbReference type="PROSITE" id="PS51819"/>
    </source>
</evidence>
<dbReference type="Pfam" id="PF03639">
    <property type="entry name" value="Glyco_hydro_81"/>
    <property type="match status" value="1"/>
</dbReference>
<dbReference type="InterPro" id="IPR012340">
    <property type="entry name" value="NA-bd_OB-fold"/>
</dbReference>
<feature type="transmembrane region" description="Helical" evidence="24">
    <location>
        <begin position="1344"/>
        <end position="1365"/>
    </location>
</feature>
<dbReference type="Pfam" id="PF10451">
    <property type="entry name" value="Stn1"/>
    <property type="match status" value="1"/>
</dbReference>
<evidence type="ECO:0000256" key="15">
    <source>
        <dbReference type="ARBA" id="ARBA00023239"/>
    </source>
</evidence>
<dbReference type="PANTHER" id="PTHR31983:SF0">
    <property type="entry name" value="GLUCAN ENDO-1,3-BETA-D-GLUCOSIDASE 2"/>
    <property type="match status" value="1"/>
</dbReference>
<dbReference type="InterPro" id="IPR037523">
    <property type="entry name" value="VOC_core"/>
</dbReference>
<feature type="transmembrane region" description="Helical" evidence="24">
    <location>
        <begin position="1602"/>
        <end position="1628"/>
    </location>
</feature>
<dbReference type="InterPro" id="IPR004837">
    <property type="entry name" value="NaCa_Exmemb"/>
</dbReference>
<dbReference type="GO" id="GO:0000272">
    <property type="term" value="P:polysaccharide catabolic process"/>
    <property type="evidence" value="ECO:0007669"/>
    <property type="project" value="UniProtKB-KW"/>
</dbReference>
<comment type="catalytic activity">
    <reaction evidence="22">
        <text>(R)-S-lactoylglutathione = methylglyoxal + glutathione</text>
        <dbReference type="Rhea" id="RHEA:19069"/>
        <dbReference type="ChEBI" id="CHEBI:17158"/>
        <dbReference type="ChEBI" id="CHEBI:57474"/>
        <dbReference type="ChEBI" id="CHEBI:57925"/>
        <dbReference type="EC" id="4.4.1.5"/>
    </reaction>
</comment>
<gene>
    <name evidence="27" type="ORF">GQX73_g3817</name>
</gene>
<keyword evidence="11" id="KW-0378">Hydrolase</keyword>
<evidence type="ECO:0000256" key="23">
    <source>
        <dbReference type="SAM" id="MobiDB-lite"/>
    </source>
</evidence>
<dbReference type="Gene3D" id="2.40.50.140">
    <property type="entry name" value="Nucleic acid-binding proteins"/>
    <property type="match status" value="1"/>
</dbReference>
<dbReference type="CDD" id="cd06257">
    <property type="entry name" value="DnaJ"/>
    <property type="match status" value="1"/>
</dbReference>
<keyword evidence="28" id="KW-1185">Reference proteome</keyword>
<feature type="transmembrane region" description="Helical" evidence="24">
    <location>
        <begin position="1421"/>
        <end position="1443"/>
    </location>
</feature>
<proteinExistence type="inferred from homology"/>
<keyword evidence="10 21" id="KW-0479">Metal-binding</keyword>
<feature type="transmembrane region" description="Helical" evidence="24">
    <location>
        <begin position="1663"/>
        <end position="1682"/>
    </location>
</feature>
<comment type="function">
    <text evidence="22">Catalyzes the conversion of hemimercaptal, formed from methylglyoxal and glutathione, to S-lactoylglutathione.</text>
</comment>
<comment type="caution">
    <text evidence="27">The sequence shown here is derived from an EMBL/GenBank/DDBJ whole genome shotgun (WGS) entry which is preliminary data.</text>
</comment>
<dbReference type="Pfam" id="PF23302">
    <property type="entry name" value="HTH_DNAJC9"/>
    <property type="match status" value="1"/>
</dbReference>
<keyword evidence="14 24" id="KW-0472">Membrane</keyword>
<evidence type="ECO:0000256" key="14">
    <source>
        <dbReference type="ARBA" id="ARBA00023136"/>
    </source>
</evidence>
<dbReference type="CDD" id="cd03524">
    <property type="entry name" value="RPA2_OBF_family"/>
    <property type="match status" value="1"/>
</dbReference>
<dbReference type="Gene3D" id="1.20.5.420">
    <property type="entry name" value="Immunoglobulin FC, subunit C"/>
    <property type="match status" value="1"/>
</dbReference>
<dbReference type="GO" id="GO:0042973">
    <property type="term" value="F:glucan endo-1,3-beta-D-glucosidase activity"/>
    <property type="evidence" value="ECO:0007669"/>
    <property type="project" value="UniProtKB-EC"/>
</dbReference>
<feature type="transmembrane region" description="Helical" evidence="24">
    <location>
        <begin position="1312"/>
        <end position="1332"/>
    </location>
</feature>
<dbReference type="Pfam" id="PF00226">
    <property type="entry name" value="DnaJ"/>
    <property type="match status" value="1"/>
</dbReference>
<evidence type="ECO:0000256" key="5">
    <source>
        <dbReference type="ARBA" id="ARBA00008170"/>
    </source>
</evidence>
<dbReference type="NCBIfam" id="TIGR00378">
    <property type="entry name" value="cax"/>
    <property type="match status" value="1"/>
</dbReference>
<keyword evidence="8" id="KW-0158">Chromosome</keyword>
<dbReference type="SUPFAM" id="SSF50249">
    <property type="entry name" value="Nucleic acid-binding proteins"/>
    <property type="match status" value="1"/>
</dbReference>
<evidence type="ECO:0000256" key="12">
    <source>
        <dbReference type="ARBA" id="ARBA00022895"/>
    </source>
</evidence>
<dbReference type="GO" id="GO:0016020">
    <property type="term" value="C:membrane"/>
    <property type="evidence" value="ECO:0007669"/>
    <property type="project" value="UniProtKB-SubCell"/>
</dbReference>
<dbReference type="InterPro" id="IPR001623">
    <property type="entry name" value="DnaJ_domain"/>
</dbReference>
<comment type="cofactor">
    <cofactor evidence="21">
        <name>Zn(2+)</name>
        <dbReference type="ChEBI" id="CHEBI:29105"/>
    </cofactor>
    <text evidence="21">Binds 1 zinc ion per subunit. In the homodimer, two zinc ions are bound between subunits.</text>
</comment>
<dbReference type="NCBIfam" id="TIGR00068">
    <property type="entry name" value="glyox_I"/>
    <property type="match status" value="2"/>
</dbReference>
<dbReference type="InterPro" id="IPR018146">
    <property type="entry name" value="Glyoxalase_1_CS"/>
</dbReference>
<feature type="binding site" evidence="21">
    <location>
        <position position="1929"/>
    </location>
    <ligand>
        <name>Zn(2+)</name>
        <dbReference type="ChEBI" id="CHEBI:29105"/>
        <note>ligand shared between dimeric partners</note>
    </ligand>
</feature>
<keyword evidence="21 22" id="KW-0862">Zinc</keyword>
<dbReference type="InterPro" id="IPR004798">
    <property type="entry name" value="CAX-like"/>
</dbReference>
<feature type="compositionally biased region" description="Basic and acidic residues" evidence="23">
    <location>
        <begin position="445"/>
        <end position="458"/>
    </location>
</feature>
<dbReference type="InterPro" id="IPR056453">
    <property type="entry name" value="HTH_DNAJC9"/>
</dbReference>
<evidence type="ECO:0000256" key="9">
    <source>
        <dbReference type="ARBA" id="ARBA00022692"/>
    </source>
</evidence>
<feature type="compositionally biased region" description="Polar residues" evidence="23">
    <location>
        <begin position="524"/>
        <end position="545"/>
    </location>
</feature>
<feature type="domain" description="VOC" evidence="26">
    <location>
        <begin position="1865"/>
        <end position="2006"/>
    </location>
</feature>
<evidence type="ECO:0000256" key="2">
    <source>
        <dbReference type="ARBA" id="ARBA00004141"/>
    </source>
</evidence>
<reference evidence="27 28" key="1">
    <citation type="submission" date="2019-12" db="EMBL/GenBank/DDBJ databases">
        <title>Draft genome sequence of the ascomycete Xylaria multiplex DSM 110363.</title>
        <authorList>
            <person name="Buettner E."/>
            <person name="Kellner H."/>
        </authorList>
    </citation>
    <scope>NUCLEOTIDE SEQUENCE [LARGE SCALE GENOMIC DNA]</scope>
    <source>
        <strain evidence="27 28">DSM 110363</strain>
    </source>
</reference>
<dbReference type="InterPro" id="IPR040720">
    <property type="entry name" value="GH81_C"/>
</dbReference>
<comment type="catalytic activity">
    <reaction evidence="1">
        <text>Hydrolysis of (1-&gt;3)-beta-D-glucosidic linkages in (1-&gt;3)-beta-D-glucans.</text>
        <dbReference type="EC" id="3.2.1.39"/>
    </reaction>
</comment>
<dbReference type="FunFam" id="1.10.287.1170:FF:000001">
    <property type="entry name" value="Endo-1,3-beta-glucanase Engl1"/>
    <property type="match status" value="1"/>
</dbReference>
<dbReference type="OrthoDB" id="4473401at2759"/>
<evidence type="ECO:0000256" key="21">
    <source>
        <dbReference type="PIRSR" id="PIRSR604361-3"/>
    </source>
</evidence>
<evidence type="ECO:0000256" key="16">
    <source>
        <dbReference type="ARBA" id="ARBA00023277"/>
    </source>
</evidence>
<evidence type="ECO:0000256" key="20">
    <source>
        <dbReference type="PIRSR" id="PIRSR604361-1"/>
    </source>
</evidence>
<dbReference type="PRINTS" id="PR00625">
    <property type="entry name" value="JDOMAIN"/>
</dbReference>
<evidence type="ECO:0000256" key="13">
    <source>
        <dbReference type="ARBA" id="ARBA00022989"/>
    </source>
</evidence>
<dbReference type="EMBL" id="WUBL01000032">
    <property type="protein sequence ID" value="KAF2969711.1"/>
    <property type="molecule type" value="Genomic_DNA"/>
</dbReference>
<feature type="transmembrane region" description="Helical" evidence="24">
    <location>
        <begin position="1569"/>
        <end position="1596"/>
    </location>
</feature>
<comment type="similarity">
    <text evidence="6 22">Belongs to the glyoxalase I family.</text>
</comment>
<feature type="transmembrane region" description="Helical" evidence="24">
    <location>
        <begin position="1283"/>
        <end position="1305"/>
    </location>
</feature>
<dbReference type="PROSITE" id="PS50076">
    <property type="entry name" value="DNAJ_2"/>
    <property type="match status" value="1"/>
</dbReference>